<evidence type="ECO:0000313" key="2">
    <source>
        <dbReference type="EMBL" id="KAL1598809.1"/>
    </source>
</evidence>
<gene>
    <name evidence="2" type="ORF">SLS60_007951</name>
</gene>
<feature type="compositionally biased region" description="Basic and acidic residues" evidence="1">
    <location>
        <begin position="416"/>
        <end position="425"/>
    </location>
</feature>
<feature type="compositionally biased region" description="Low complexity" evidence="1">
    <location>
        <begin position="560"/>
        <end position="571"/>
    </location>
</feature>
<feature type="compositionally biased region" description="Polar residues" evidence="1">
    <location>
        <begin position="572"/>
        <end position="621"/>
    </location>
</feature>
<feature type="compositionally biased region" description="Low complexity" evidence="1">
    <location>
        <begin position="278"/>
        <end position="294"/>
    </location>
</feature>
<reference evidence="2 3" key="1">
    <citation type="submission" date="2024-02" db="EMBL/GenBank/DDBJ databases">
        <title>De novo assembly and annotation of 12 fungi associated with fruit tree decline syndrome in Ontario, Canada.</title>
        <authorList>
            <person name="Sulman M."/>
            <person name="Ellouze W."/>
            <person name="Ilyukhin E."/>
        </authorList>
    </citation>
    <scope>NUCLEOTIDE SEQUENCE [LARGE SCALE GENOMIC DNA]</scope>
    <source>
        <strain evidence="2 3">M42-189</strain>
    </source>
</reference>
<feature type="compositionally biased region" description="Polar residues" evidence="1">
    <location>
        <begin position="186"/>
        <end position="204"/>
    </location>
</feature>
<sequence length="621" mass="69616">MCRIEEKVYIGADGRSRTFQDTFECDRARRRGRRCSKPEKRTTEYRGAPPIARDDAPSPASNNPPTPTGVGGYVVEERRPSASGGRRPSLRPASSVKPEIVIQIGSKKDRDTKYPRPYVPKTYKRSSLGASSTASNEVAVDSPGSDASYPIRTGLPETAVPQTPPFGQPQSYVTRRAVPHGHRHTPSASSVTTSQTPSLYTTSETEPESPLGRQAPEYPRTIVHNTRPNPSPPTTARGQTTQSSAYRTRLDVPHNSSRDTSSSRDNAGDYSDVVDLYASSNASNASSTRAAAPEITDRAIDRERRRKRKEDQEEERRVDEALAQAAEQAKKEVRFATLETGRYEERERLRKGQSDKQKAEEREREREREREKERQLKKATKRPEREKTQPPTSYNQKHSSGKRSRRGSMTQADIDEQARLLRQEELQMSLERTAAEQREREEAAQQRFVTRPQPQHTHSYPLEETRPSGRRRQSIIVDPPVLAPLNTSFQQQPSYATRPPSSHAQSFTTRDQLPSARYSPSQTGHPFAQPPRVSNSSMDNNPFAAPSTRPIHPSHPPVPVVHHYPPVGSSSAWDTQAMQTALPSYPSGQAAQYSTQGHSRAQQATRNMTQAYQTPDEWSSR</sequence>
<proteinExistence type="predicted"/>
<comment type="caution">
    <text evidence="2">The sequence shown here is derived from an EMBL/GenBank/DDBJ whole genome shotgun (WGS) entry which is preliminary data.</text>
</comment>
<feature type="compositionally biased region" description="Polar residues" evidence="1">
    <location>
        <begin position="485"/>
        <end position="524"/>
    </location>
</feature>
<protein>
    <submittedName>
        <fullName evidence="2">Uncharacterized protein</fullName>
    </submittedName>
</protein>
<dbReference type="EMBL" id="JAKJXO020000011">
    <property type="protein sequence ID" value="KAL1598809.1"/>
    <property type="molecule type" value="Genomic_DNA"/>
</dbReference>
<feature type="compositionally biased region" description="Basic and acidic residues" evidence="1">
    <location>
        <begin position="341"/>
        <end position="388"/>
    </location>
</feature>
<feature type="compositionally biased region" description="Basic and acidic residues" evidence="1">
    <location>
        <begin position="433"/>
        <end position="444"/>
    </location>
</feature>
<feature type="compositionally biased region" description="Polar residues" evidence="1">
    <location>
        <begin position="389"/>
        <end position="398"/>
    </location>
</feature>
<feature type="compositionally biased region" description="Low complexity" evidence="1">
    <location>
        <begin position="81"/>
        <end position="92"/>
    </location>
</feature>
<evidence type="ECO:0000313" key="3">
    <source>
        <dbReference type="Proteomes" id="UP001521785"/>
    </source>
</evidence>
<feature type="region of interest" description="Disordered" evidence="1">
    <location>
        <begin position="29"/>
        <end position="621"/>
    </location>
</feature>
<feature type="compositionally biased region" description="Basic and acidic residues" evidence="1">
    <location>
        <begin position="295"/>
        <end position="320"/>
    </location>
</feature>
<name>A0ABR3R308_9PLEO</name>
<evidence type="ECO:0000256" key="1">
    <source>
        <dbReference type="SAM" id="MobiDB-lite"/>
    </source>
</evidence>
<dbReference type="Proteomes" id="UP001521785">
    <property type="component" value="Unassembled WGS sequence"/>
</dbReference>
<accession>A0ABR3R308</accession>
<keyword evidence="3" id="KW-1185">Reference proteome</keyword>
<organism evidence="2 3">
    <name type="scientific">Paraconiothyrium brasiliense</name>
    <dbReference type="NCBI Taxonomy" id="300254"/>
    <lineage>
        <taxon>Eukaryota</taxon>
        <taxon>Fungi</taxon>
        <taxon>Dikarya</taxon>
        <taxon>Ascomycota</taxon>
        <taxon>Pezizomycotina</taxon>
        <taxon>Dothideomycetes</taxon>
        <taxon>Pleosporomycetidae</taxon>
        <taxon>Pleosporales</taxon>
        <taxon>Massarineae</taxon>
        <taxon>Didymosphaeriaceae</taxon>
        <taxon>Paraconiothyrium</taxon>
    </lineage>
</organism>
<feature type="compositionally biased region" description="Polar residues" evidence="1">
    <location>
        <begin position="223"/>
        <end position="246"/>
    </location>
</feature>